<dbReference type="AlphaFoldDB" id="D8Q0P5"/>
<dbReference type="OrthoDB" id="2985022at2759"/>
<dbReference type="EMBL" id="GL377305">
    <property type="protein sequence ID" value="EFI98381.1"/>
    <property type="molecule type" value="Genomic_DNA"/>
</dbReference>
<organism evidence="3">
    <name type="scientific">Schizophyllum commune (strain H4-8 / FGSC 9210)</name>
    <name type="common">Split gill fungus</name>
    <dbReference type="NCBI Taxonomy" id="578458"/>
    <lineage>
        <taxon>Eukaryota</taxon>
        <taxon>Fungi</taxon>
        <taxon>Dikarya</taxon>
        <taxon>Basidiomycota</taxon>
        <taxon>Agaricomycotina</taxon>
        <taxon>Agaricomycetes</taxon>
        <taxon>Agaricomycetidae</taxon>
        <taxon>Agaricales</taxon>
        <taxon>Schizophyllaceae</taxon>
        <taxon>Schizophyllum</taxon>
    </lineage>
</organism>
<dbReference type="Proteomes" id="UP000007431">
    <property type="component" value="Unassembled WGS sequence"/>
</dbReference>
<dbReference type="GeneID" id="9595562"/>
<evidence type="ECO:0000313" key="3">
    <source>
        <dbReference type="Proteomes" id="UP000007431"/>
    </source>
</evidence>
<sequence>MSALFFVLLLAISFHVTDGTILDRHEIDHGNDHSHLLHWLETTDAELSFIGDSISGLKAPADILPRVAQATGFVTYCNVRTTDNKCGGTCTVYAGGPACVSAPHTACYHVSSNFQNTVSACGGPGCTGGCSGYSQCATRLSDGFCYAPGTQSILVTVQ</sequence>
<feature type="non-terminal residue" evidence="2">
    <location>
        <position position="158"/>
    </location>
</feature>
<proteinExistence type="predicted"/>
<keyword evidence="3" id="KW-1185">Reference proteome</keyword>
<dbReference type="KEGG" id="scm:SCHCO_01121410"/>
<dbReference type="HOGENOM" id="CLU_143024_0_0_1"/>
<dbReference type="RefSeq" id="XP_003033284.1">
    <property type="nucleotide sequence ID" value="XM_003033238.1"/>
</dbReference>
<dbReference type="VEuPathDB" id="FungiDB:SCHCODRAFT_01121410"/>
<dbReference type="InParanoid" id="D8Q0P5"/>
<name>D8Q0P5_SCHCM</name>
<evidence type="ECO:0000313" key="2">
    <source>
        <dbReference type="EMBL" id="EFI98381.1"/>
    </source>
</evidence>
<feature type="signal peptide" evidence="1">
    <location>
        <begin position="1"/>
        <end position="19"/>
    </location>
</feature>
<reference evidence="2 3" key="1">
    <citation type="journal article" date="2010" name="Nat. Biotechnol.">
        <title>Genome sequence of the model mushroom Schizophyllum commune.</title>
        <authorList>
            <person name="Ohm R.A."/>
            <person name="de Jong J.F."/>
            <person name="Lugones L.G."/>
            <person name="Aerts A."/>
            <person name="Kothe E."/>
            <person name="Stajich J.E."/>
            <person name="de Vries R.P."/>
            <person name="Record E."/>
            <person name="Levasseur A."/>
            <person name="Baker S.E."/>
            <person name="Bartholomew K.A."/>
            <person name="Coutinho P.M."/>
            <person name="Erdmann S."/>
            <person name="Fowler T.J."/>
            <person name="Gathman A.C."/>
            <person name="Lombard V."/>
            <person name="Henrissat B."/>
            <person name="Knabe N."/>
            <person name="Kuees U."/>
            <person name="Lilly W.W."/>
            <person name="Lindquist E."/>
            <person name="Lucas S."/>
            <person name="Magnuson J.K."/>
            <person name="Piumi F."/>
            <person name="Raudaskoski M."/>
            <person name="Salamov A."/>
            <person name="Schmutz J."/>
            <person name="Schwarze F.W.M.R."/>
            <person name="vanKuyk P.A."/>
            <person name="Horton J.S."/>
            <person name="Grigoriev I.V."/>
            <person name="Woesten H.A.B."/>
        </authorList>
    </citation>
    <scope>NUCLEOTIDE SEQUENCE [LARGE SCALE GENOMIC DNA]</scope>
    <source>
        <strain evidence="3">H4-8 / FGSC 9210</strain>
    </source>
</reference>
<protein>
    <submittedName>
        <fullName evidence="2">Uncharacterized protein</fullName>
    </submittedName>
</protein>
<evidence type="ECO:0000256" key="1">
    <source>
        <dbReference type="SAM" id="SignalP"/>
    </source>
</evidence>
<accession>D8Q0P5</accession>
<keyword evidence="1" id="KW-0732">Signal</keyword>
<dbReference type="OMA" id="SHDAMMH"/>
<gene>
    <name evidence="2" type="ORF">SCHCODRAFT_107984</name>
</gene>
<feature type="chain" id="PRO_5003120474" evidence="1">
    <location>
        <begin position="20"/>
        <end position="158"/>
    </location>
</feature>